<dbReference type="CDD" id="cd00030">
    <property type="entry name" value="C2"/>
    <property type="match status" value="1"/>
</dbReference>
<feature type="repeat" description="WD" evidence="12">
    <location>
        <begin position="121"/>
        <end position="163"/>
    </location>
</feature>
<keyword evidence="10" id="KW-0137">Centromere</keyword>
<dbReference type="InterPro" id="IPR001611">
    <property type="entry name" value="Leu-rich_rpt"/>
</dbReference>
<keyword evidence="5 12" id="KW-0853">WD repeat</keyword>
<evidence type="ECO:0000256" key="12">
    <source>
        <dbReference type="PROSITE-ProRule" id="PRU00221"/>
    </source>
</evidence>
<keyword evidence="8" id="KW-0995">Kinetochore</keyword>
<dbReference type="GO" id="GO:0031464">
    <property type="term" value="C:Cul4A-RING E3 ubiquitin ligase complex"/>
    <property type="evidence" value="ECO:0007669"/>
    <property type="project" value="TreeGrafter"/>
</dbReference>
<keyword evidence="7" id="KW-0677">Repeat</keyword>
<evidence type="ECO:0000256" key="9">
    <source>
        <dbReference type="ARBA" id="ARBA00022895"/>
    </source>
</evidence>
<dbReference type="InterPro" id="IPR019775">
    <property type="entry name" value="WD40_repeat_CS"/>
</dbReference>
<comment type="caution">
    <text evidence="14">The sequence shown here is derived from an EMBL/GenBank/DDBJ whole genome shotgun (WGS) entry which is preliminary data.</text>
</comment>
<dbReference type="GO" id="GO:0006283">
    <property type="term" value="P:transcription-coupled nucleotide-excision repair"/>
    <property type="evidence" value="ECO:0007669"/>
    <property type="project" value="InterPro"/>
</dbReference>
<organism evidence="14 15">
    <name type="scientific">Aphanomyces astaci</name>
    <name type="common">Crayfish plague agent</name>
    <dbReference type="NCBI Taxonomy" id="112090"/>
    <lineage>
        <taxon>Eukaryota</taxon>
        <taxon>Sar</taxon>
        <taxon>Stramenopiles</taxon>
        <taxon>Oomycota</taxon>
        <taxon>Saprolegniomycetes</taxon>
        <taxon>Saprolegniales</taxon>
        <taxon>Verrucalvaceae</taxon>
        <taxon>Aphanomyces</taxon>
    </lineage>
</organism>
<dbReference type="EMBL" id="QUTG01005283">
    <property type="protein sequence ID" value="RHY85936.1"/>
    <property type="molecule type" value="Genomic_DNA"/>
</dbReference>
<dbReference type="PANTHER" id="PTHR46202">
    <property type="entry name" value="DNA EXCISION REPAIR PROTEIN ERCC-8"/>
    <property type="match status" value="1"/>
</dbReference>
<comment type="similarity">
    <text evidence="3">Belongs to the LRWD1 family.</text>
</comment>
<evidence type="ECO:0000259" key="13">
    <source>
        <dbReference type="PROSITE" id="PS50004"/>
    </source>
</evidence>
<feature type="domain" description="C2" evidence="13">
    <location>
        <begin position="220"/>
        <end position="340"/>
    </location>
</feature>
<reference evidence="14 15" key="1">
    <citation type="submission" date="2018-08" db="EMBL/GenBank/DDBJ databases">
        <title>Aphanomyces genome sequencing and annotation.</title>
        <authorList>
            <person name="Minardi D."/>
            <person name="Oidtmann B."/>
            <person name="Van Der Giezen M."/>
            <person name="Studholme D.J."/>
        </authorList>
    </citation>
    <scope>NUCLEOTIDE SEQUENCE [LARGE SCALE GENOMIC DNA]</scope>
    <source>
        <strain evidence="14 15">Sv</strain>
    </source>
</reference>
<evidence type="ECO:0000256" key="1">
    <source>
        <dbReference type="ARBA" id="ARBA00004574"/>
    </source>
</evidence>
<dbReference type="SUPFAM" id="SSF49562">
    <property type="entry name" value="C2 domain (Calcium/lipid-binding domain, CaLB)"/>
    <property type="match status" value="1"/>
</dbReference>
<dbReference type="GO" id="GO:0000781">
    <property type="term" value="C:chromosome, telomeric region"/>
    <property type="evidence" value="ECO:0007669"/>
    <property type="project" value="UniProtKB-SubCell"/>
</dbReference>
<protein>
    <recommendedName>
        <fullName evidence="4">Leucine-rich repeat and WD repeat-containing protein 1</fullName>
    </recommendedName>
    <alternativeName>
        <fullName evidence="11">Origin recognition complex-associated protein</fullName>
    </alternativeName>
</protein>
<dbReference type="AlphaFoldDB" id="A0A418CVH9"/>
<proteinExistence type="inferred from homology"/>
<dbReference type="GO" id="GO:0000109">
    <property type="term" value="C:nucleotide-excision repair complex"/>
    <property type="evidence" value="ECO:0007669"/>
    <property type="project" value="TreeGrafter"/>
</dbReference>
<evidence type="ECO:0000313" key="14">
    <source>
        <dbReference type="EMBL" id="RHY85936.1"/>
    </source>
</evidence>
<dbReference type="GO" id="GO:0000776">
    <property type="term" value="C:kinetochore"/>
    <property type="evidence" value="ECO:0007669"/>
    <property type="project" value="UniProtKB-KW"/>
</dbReference>
<dbReference type="GO" id="GO:0043161">
    <property type="term" value="P:proteasome-mediated ubiquitin-dependent protein catabolic process"/>
    <property type="evidence" value="ECO:0007669"/>
    <property type="project" value="TreeGrafter"/>
</dbReference>
<evidence type="ECO:0000313" key="15">
    <source>
        <dbReference type="Proteomes" id="UP000285712"/>
    </source>
</evidence>
<evidence type="ECO:0000256" key="2">
    <source>
        <dbReference type="ARBA" id="ARBA00004629"/>
    </source>
</evidence>
<dbReference type="PROSITE" id="PS50004">
    <property type="entry name" value="C2"/>
    <property type="match status" value="1"/>
</dbReference>
<dbReference type="InterPro" id="IPR000008">
    <property type="entry name" value="C2_dom"/>
</dbReference>
<dbReference type="Pfam" id="PF00168">
    <property type="entry name" value="C2"/>
    <property type="match status" value="1"/>
</dbReference>
<dbReference type="SUPFAM" id="SSF50978">
    <property type="entry name" value="WD40 repeat-like"/>
    <property type="match status" value="1"/>
</dbReference>
<dbReference type="InterPro" id="IPR032675">
    <property type="entry name" value="LRR_dom_sf"/>
</dbReference>
<dbReference type="PANTHER" id="PTHR46202:SF1">
    <property type="entry name" value="DNA EXCISION REPAIR PROTEIN ERCC-8"/>
    <property type="match status" value="1"/>
</dbReference>
<accession>A0A418CVH9</accession>
<dbReference type="GO" id="GO:0006260">
    <property type="term" value="P:DNA replication"/>
    <property type="evidence" value="ECO:0007669"/>
    <property type="project" value="UniProtKB-KW"/>
</dbReference>
<dbReference type="InterPro" id="IPR035892">
    <property type="entry name" value="C2_domain_sf"/>
</dbReference>
<dbReference type="InterPro" id="IPR015943">
    <property type="entry name" value="WD40/YVTN_repeat-like_dom_sf"/>
</dbReference>
<dbReference type="PROSITE" id="PS50294">
    <property type="entry name" value="WD_REPEATS_REGION"/>
    <property type="match status" value="2"/>
</dbReference>
<keyword evidence="9" id="KW-0158">Chromosome</keyword>
<dbReference type="VEuPathDB" id="FungiDB:H257_00907"/>
<dbReference type="PROSITE" id="PS50082">
    <property type="entry name" value="WD_REPEATS_2"/>
    <property type="match status" value="2"/>
</dbReference>
<dbReference type="GO" id="GO:0000209">
    <property type="term" value="P:protein polyubiquitination"/>
    <property type="evidence" value="ECO:0007669"/>
    <property type="project" value="TreeGrafter"/>
</dbReference>
<dbReference type="InterPro" id="IPR036322">
    <property type="entry name" value="WD40_repeat_dom_sf"/>
</dbReference>
<evidence type="ECO:0000256" key="11">
    <source>
        <dbReference type="ARBA" id="ARBA00033046"/>
    </source>
</evidence>
<dbReference type="Gene3D" id="3.80.10.10">
    <property type="entry name" value="Ribonuclease Inhibitor"/>
    <property type="match status" value="2"/>
</dbReference>
<evidence type="ECO:0000256" key="6">
    <source>
        <dbReference type="ARBA" id="ARBA00022705"/>
    </source>
</evidence>
<dbReference type="SMART" id="SM00239">
    <property type="entry name" value="C2"/>
    <property type="match status" value="1"/>
</dbReference>
<dbReference type="SMART" id="SM00368">
    <property type="entry name" value="LRR_RI"/>
    <property type="match status" value="7"/>
</dbReference>
<dbReference type="PROSITE" id="PS00678">
    <property type="entry name" value="WD_REPEATS_1"/>
    <property type="match status" value="1"/>
</dbReference>
<evidence type="ECO:0000256" key="3">
    <source>
        <dbReference type="ARBA" id="ARBA00007545"/>
    </source>
</evidence>
<dbReference type="InterPro" id="IPR001680">
    <property type="entry name" value="WD40_rpt"/>
</dbReference>
<dbReference type="Pfam" id="PF13516">
    <property type="entry name" value="LRR_6"/>
    <property type="match status" value="4"/>
</dbReference>
<dbReference type="Gene3D" id="2.130.10.10">
    <property type="entry name" value="YVTN repeat-like/Quinoprotein amine dehydrogenase"/>
    <property type="match status" value="1"/>
</dbReference>
<comment type="subcellular location">
    <subcellularLocation>
        <location evidence="2">Chromosome</location>
        <location evidence="2">Centromere</location>
        <location evidence="2">Kinetochore</location>
    </subcellularLocation>
    <subcellularLocation>
        <location evidence="1">Chromosome</location>
        <location evidence="1">Telomere</location>
    </subcellularLocation>
</comment>
<dbReference type="SMART" id="SM00320">
    <property type="entry name" value="WD40"/>
    <property type="match status" value="4"/>
</dbReference>
<dbReference type="SUPFAM" id="SSF52047">
    <property type="entry name" value="RNI-like"/>
    <property type="match status" value="1"/>
</dbReference>
<evidence type="ECO:0000256" key="8">
    <source>
        <dbReference type="ARBA" id="ARBA00022838"/>
    </source>
</evidence>
<feature type="repeat" description="WD" evidence="12">
    <location>
        <begin position="206"/>
        <end position="248"/>
    </location>
</feature>
<dbReference type="Proteomes" id="UP000285712">
    <property type="component" value="Unassembled WGS sequence"/>
</dbReference>
<keyword evidence="6" id="KW-0235">DNA replication</keyword>
<dbReference type="InterPro" id="IPR042238">
    <property type="entry name" value="Rad28/ERCC8/Ckn1/ATCSA-1"/>
</dbReference>
<keyword evidence="9" id="KW-0779">Telomere</keyword>
<evidence type="ECO:0000256" key="5">
    <source>
        <dbReference type="ARBA" id="ARBA00022574"/>
    </source>
</evidence>
<evidence type="ECO:0000256" key="10">
    <source>
        <dbReference type="ARBA" id="ARBA00023328"/>
    </source>
</evidence>
<dbReference type="VEuPathDB" id="FungiDB:H257_04917"/>
<evidence type="ECO:0000256" key="4">
    <source>
        <dbReference type="ARBA" id="ARBA00015536"/>
    </source>
</evidence>
<name>A0A418CVH9_APHAT</name>
<sequence length="760" mass="83607">MAKVGRSSAYAYVLRRSLGEVPPREYVEDIYAEGSRQLGVNQKKVIHRQGMNVWHMDLDPVEHQFLLVGAGTGALYIFDVSVFDTVPLPEDSSSIKPMCMVKPLKRPRDVRTFDAAYTQNLPGHAGGITAVQWYPVDNGMFVTGSQDKTVKLWDANEMEVASAFCLHDVVHAASFSPCGTSLLAVGTDHADVRLCDVVIGASTHRLLGHRAAVRCVAWSRTDEFHLATGAADGTIRLWDIPSDSGLLGSNSCDPYVVMEIHGVHKTPRPHVSKVVPFTVNPTWNAEMYVVTMLETERERCILHVSVFDHNDILPDELVGEVHIHLGDLPTGIHNHVSRLFPITTSSSRRRRRATPSSTPCPQVELAFDIITQSVKDDTIQLEAWEHQRYSIVRCEWSKDFLRLPPKDPYPWTSTDNHLPIGGFHMSDTTAAAPTGFVSRVGWVYDYNNVGELDDDDPESHLNAARAIAKLFLNIDGYTSSLVHVNLAGNALNDECARILCTALAENKTIQVLNLRRNPLGNEGGLHVARMLEINMTLQDIDIGDTDIGHGSLIAISGALRHNTALKRINLDNPVLKTLEVEALQHVAKMLQANHTLTHVSLCKHQITDISAQVLAERLLDNKTLTSLHLGANRIGGFGSEALAALLLSDSRISELDLTANRIGDDGAQAFETVLGVSTRLQVLRLGYNSIEDAGLARLANGVARNAHSTLCELVVWGNDFGDVAPEQFHHLLQRHPALHTDVQPYIVDGKVHIAQKDSST</sequence>
<dbReference type="Pfam" id="PF00400">
    <property type="entry name" value="WD40"/>
    <property type="match status" value="2"/>
</dbReference>
<evidence type="ECO:0000256" key="7">
    <source>
        <dbReference type="ARBA" id="ARBA00022737"/>
    </source>
</evidence>
<gene>
    <name evidence="14" type="ORF">DYB35_001294</name>
</gene>